<feature type="signal peptide" evidence="1">
    <location>
        <begin position="1"/>
        <end position="21"/>
    </location>
</feature>
<dbReference type="InterPro" id="IPR059026">
    <property type="entry name" value="LpqB_N"/>
</dbReference>
<accession>A0ABP9PQ74</accession>
<dbReference type="SMART" id="SM00909">
    <property type="entry name" value="Germane"/>
    <property type="match status" value="1"/>
</dbReference>
<organism evidence="3 4">
    <name type="scientific">Nocardioides marinquilinus</name>
    <dbReference type="NCBI Taxonomy" id="1210400"/>
    <lineage>
        <taxon>Bacteria</taxon>
        <taxon>Bacillati</taxon>
        <taxon>Actinomycetota</taxon>
        <taxon>Actinomycetes</taxon>
        <taxon>Propionibacteriales</taxon>
        <taxon>Nocardioidaceae</taxon>
        <taxon>Nocardioides</taxon>
    </lineage>
</organism>
<keyword evidence="3" id="KW-0449">Lipoprotein</keyword>
<dbReference type="Proteomes" id="UP001500221">
    <property type="component" value="Unassembled WGS sequence"/>
</dbReference>
<evidence type="ECO:0000313" key="3">
    <source>
        <dbReference type="EMBL" id="GAA5150408.1"/>
    </source>
</evidence>
<evidence type="ECO:0000256" key="1">
    <source>
        <dbReference type="SAM" id="SignalP"/>
    </source>
</evidence>
<feature type="chain" id="PRO_5046336614" evidence="1">
    <location>
        <begin position="22"/>
        <end position="590"/>
    </location>
</feature>
<dbReference type="EMBL" id="BAABKG010000003">
    <property type="protein sequence ID" value="GAA5150408.1"/>
    <property type="molecule type" value="Genomic_DNA"/>
</dbReference>
<dbReference type="Pfam" id="PF10646">
    <property type="entry name" value="Germane"/>
    <property type="match status" value="1"/>
</dbReference>
<dbReference type="RefSeq" id="WP_345459380.1">
    <property type="nucleotide sequence ID" value="NZ_BAABKG010000003.1"/>
</dbReference>
<protein>
    <submittedName>
        <fullName evidence="3">MtrAB system accessory lipoprotein LpqB</fullName>
    </submittedName>
</protein>
<keyword evidence="4" id="KW-1185">Reference proteome</keyword>
<sequence length="590" mass="61948">MRRRVAAAAAAVGVLLGGALAGCTGMPDAGPVVDSDAGGSVDDDQAFAINAVPPAPGAEAVDVVDGFLDAMTASPPRVDVVRQYLTTAAAAAWDPDAATITYTDFSLLTESPQSVTVDLVQGERLGSAGEWRGRLSPEQQRLDLDVVIENGEYRVANPPDALVVPQRWFEQRYRAASLYFFDPGGRILVPQPVFVPRGERLVSTLVSRLVAGPGTELDGVARSFVPTGLDAALSVPVTSDGVAVVELTGEPGRLGQDAGEKMLAQVGWTLAQDPSVRVLRLTVDGDPVLGPDGDDEYDVDRAAGLDPSVPAASTQLYGLRDGVLSRLDDTELLPVDGVLGDGDLPLRSVGVRLDAGEAAAVSADGRTLYRAPLRDVGGDPAAARPVAFRGTDLLTPVWDHAGRVWVVDRTKSGAVVRYLDGDRVRRVEVPGISGRLVSSFLVSRDATRFVAAVRDVGDPRDLGDEVRVGRIAVDDSGRPAAVASTRPIVLQSELQRRVKDIVWTSPTTIAMLVPTEPGEVFDVRSIGVDGSPVTDDAVSTFITEPVLSLAGAPSPELPTYAVTRTSLRDLTQGGTYGFIGPPPTTLGYVG</sequence>
<name>A0ABP9PQ74_9ACTN</name>
<feature type="domain" description="GerMN" evidence="2">
    <location>
        <begin position="202"/>
        <end position="292"/>
    </location>
</feature>
<dbReference type="InterPro" id="IPR019606">
    <property type="entry name" value="GerMN"/>
</dbReference>
<evidence type="ECO:0000313" key="4">
    <source>
        <dbReference type="Proteomes" id="UP001500221"/>
    </source>
</evidence>
<proteinExistence type="predicted"/>
<gene>
    <name evidence="3" type="primary">lpqB</name>
    <name evidence="3" type="ORF">GCM10023340_27470</name>
</gene>
<dbReference type="PROSITE" id="PS51257">
    <property type="entry name" value="PROKAR_LIPOPROTEIN"/>
    <property type="match status" value="1"/>
</dbReference>
<dbReference type="InterPro" id="IPR018910">
    <property type="entry name" value="LpqB_C"/>
</dbReference>
<keyword evidence="1" id="KW-0732">Signal</keyword>
<evidence type="ECO:0000259" key="2">
    <source>
        <dbReference type="SMART" id="SM00909"/>
    </source>
</evidence>
<reference evidence="4" key="1">
    <citation type="journal article" date="2019" name="Int. J. Syst. Evol. Microbiol.">
        <title>The Global Catalogue of Microorganisms (GCM) 10K type strain sequencing project: providing services to taxonomists for standard genome sequencing and annotation.</title>
        <authorList>
            <consortium name="The Broad Institute Genomics Platform"/>
            <consortium name="The Broad Institute Genome Sequencing Center for Infectious Disease"/>
            <person name="Wu L."/>
            <person name="Ma J."/>
        </authorList>
    </citation>
    <scope>NUCLEOTIDE SEQUENCE [LARGE SCALE GENOMIC DNA]</scope>
    <source>
        <strain evidence="4">JCM 18459</strain>
    </source>
</reference>
<dbReference type="Pfam" id="PF10647">
    <property type="entry name" value="Gmad1"/>
    <property type="match status" value="1"/>
</dbReference>
<dbReference type="Pfam" id="PF25976">
    <property type="entry name" value="LpqB_N"/>
    <property type="match status" value="1"/>
</dbReference>
<comment type="caution">
    <text evidence="3">The sequence shown here is derived from an EMBL/GenBank/DDBJ whole genome shotgun (WGS) entry which is preliminary data.</text>
</comment>